<evidence type="ECO:0000313" key="1">
    <source>
        <dbReference type="EMBL" id="EHQ27696.1"/>
    </source>
</evidence>
<dbReference type="Proteomes" id="UP000002774">
    <property type="component" value="Chromosome"/>
</dbReference>
<dbReference type="RefSeq" id="WP_008508241.1">
    <property type="nucleotide sequence ID" value="NZ_CM001403.1"/>
</dbReference>
<evidence type="ECO:0000313" key="2">
    <source>
        <dbReference type="Proteomes" id="UP000002774"/>
    </source>
</evidence>
<dbReference type="eggNOG" id="ENOG50330AW">
    <property type="taxonomic scope" value="Bacteria"/>
</dbReference>
<dbReference type="OrthoDB" id="367880at2"/>
<organism evidence="1 2">
    <name type="scientific">Mucilaginibacter paludis DSM 18603</name>
    <dbReference type="NCBI Taxonomy" id="714943"/>
    <lineage>
        <taxon>Bacteria</taxon>
        <taxon>Pseudomonadati</taxon>
        <taxon>Bacteroidota</taxon>
        <taxon>Sphingobacteriia</taxon>
        <taxon>Sphingobacteriales</taxon>
        <taxon>Sphingobacteriaceae</taxon>
        <taxon>Mucilaginibacter</taxon>
    </lineage>
</organism>
<dbReference type="EMBL" id="CM001403">
    <property type="protein sequence ID" value="EHQ27696.1"/>
    <property type="molecule type" value="Genomic_DNA"/>
</dbReference>
<dbReference type="AlphaFoldDB" id="H1YJ01"/>
<name>H1YJ01_9SPHI</name>
<accession>H1YJ01</accession>
<proteinExistence type="predicted"/>
<gene>
    <name evidence="1" type="ORF">Mucpa_3598</name>
</gene>
<dbReference type="STRING" id="714943.Mucpa_3598"/>
<reference evidence="1" key="1">
    <citation type="submission" date="2011-09" db="EMBL/GenBank/DDBJ databases">
        <title>The permanent draft genome of Mucilaginibacter paludis DSM 18603.</title>
        <authorList>
            <consortium name="US DOE Joint Genome Institute (JGI-PGF)"/>
            <person name="Lucas S."/>
            <person name="Han J."/>
            <person name="Lapidus A."/>
            <person name="Bruce D."/>
            <person name="Goodwin L."/>
            <person name="Pitluck S."/>
            <person name="Peters L."/>
            <person name="Kyrpides N."/>
            <person name="Mavromatis K."/>
            <person name="Ivanova N."/>
            <person name="Mikhailova N."/>
            <person name="Held B."/>
            <person name="Detter J.C."/>
            <person name="Tapia R."/>
            <person name="Han C."/>
            <person name="Land M."/>
            <person name="Hauser L."/>
            <person name="Markowitz V."/>
            <person name="Cheng J.-F."/>
            <person name="Hugenholtz P."/>
            <person name="Woyke T."/>
            <person name="Wu D."/>
            <person name="Tindall B."/>
            <person name="Brambilla E."/>
            <person name="Klenk H.-P."/>
            <person name="Eisen J.A."/>
        </authorList>
    </citation>
    <scope>NUCLEOTIDE SEQUENCE [LARGE SCALE GENOMIC DNA]</scope>
    <source>
        <strain evidence="1">DSM 18603</strain>
    </source>
</reference>
<dbReference type="HOGENOM" id="CLU_1852620_0_0_10"/>
<protein>
    <submittedName>
        <fullName evidence="1">Uncharacterized protein</fullName>
    </submittedName>
</protein>
<sequence length="129" mass="14451">MKKKSTHKQTPKRPQRLLLAKQWLAVYGGKNKVRGYAKHFRVDLLCAIKELRLLDVEVSIAYENGIKTTVAAMEKKQLKSERQKNEQDGEPVHDDVFAYIAGYTSGGAPYGLTWEEMGQDGISSDAPPS</sequence>
<keyword evidence="2" id="KW-1185">Reference proteome</keyword>